<accession>A0ACB8FCE7</accession>
<dbReference type="EMBL" id="CM037621">
    <property type="protein sequence ID" value="KAH8002499.1"/>
    <property type="molecule type" value="Genomic_DNA"/>
</dbReference>
<dbReference type="Proteomes" id="UP000827872">
    <property type="component" value="Linkage Group LG08"/>
</dbReference>
<keyword evidence="2" id="KW-1185">Reference proteome</keyword>
<name>A0ACB8FCE7_9SAUR</name>
<evidence type="ECO:0000313" key="2">
    <source>
        <dbReference type="Proteomes" id="UP000827872"/>
    </source>
</evidence>
<evidence type="ECO:0000313" key="1">
    <source>
        <dbReference type="EMBL" id="KAH8002499.1"/>
    </source>
</evidence>
<proteinExistence type="predicted"/>
<organism evidence="1 2">
    <name type="scientific">Sphaerodactylus townsendi</name>
    <dbReference type="NCBI Taxonomy" id="933632"/>
    <lineage>
        <taxon>Eukaryota</taxon>
        <taxon>Metazoa</taxon>
        <taxon>Chordata</taxon>
        <taxon>Craniata</taxon>
        <taxon>Vertebrata</taxon>
        <taxon>Euteleostomi</taxon>
        <taxon>Lepidosauria</taxon>
        <taxon>Squamata</taxon>
        <taxon>Bifurcata</taxon>
        <taxon>Gekkota</taxon>
        <taxon>Sphaerodactylidae</taxon>
        <taxon>Sphaerodactylus</taxon>
    </lineage>
</organism>
<protein>
    <submittedName>
        <fullName evidence="1">Serpin I2</fullName>
    </submittedName>
</protein>
<gene>
    <name evidence="1" type="primary">SERPINI2</name>
    <name evidence="1" type="ORF">K3G42_025268</name>
</gene>
<comment type="caution">
    <text evidence="1">The sequence shown here is derived from an EMBL/GenBank/DDBJ whole genome shotgun (WGS) entry which is preliminary data.</text>
</comment>
<reference evidence="1" key="1">
    <citation type="submission" date="2021-08" db="EMBL/GenBank/DDBJ databases">
        <title>The first chromosome-level gecko genome reveals the dynamic sex chromosomes of Neotropical dwarf geckos (Sphaerodactylidae: Sphaerodactylus).</title>
        <authorList>
            <person name="Pinto B.J."/>
            <person name="Keating S.E."/>
            <person name="Gamble T."/>
        </authorList>
    </citation>
    <scope>NUCLEOTIDE SEQUENCE</scope>
    <source>
        <strain evidence="1">TG3544</strain>
    </source>
</reference>
<sequence length="251" mass="28425">MVKEQYLHSNKEFFRTAIKLVNFQDTQASAEAISTWVENKTEGQIKNFISSEDLGPLTRLLLVNAIYFKGNWKQAFKAETTSLMDFTKSDGSIISVPMMHLQLRTRLGHFSDCNVSYQVLELPYKGDEFSLVLILPAEDVPIEEVENLITAELIEDWFVKMEEDDEVEISLPRFKIEQKLDMKETLKTLNVIEIFNNGCDLSGLTDSADVHISQAIQKVCIEVNEDGSEAAALTEPVASEKAEEKMHGKEK</sequence>